<keyword evidence="1" id="KW-1133">Transmembrane helix</keyword>
<evidence type="ECO:0000313" key="3">
    <source>
        <dbReference type="Proteomes" id="UP000231474"/>
    </source>
</evidence>
<evidence type="ECO:0000313" key="2">
    <source>
        <dbReference type="EMBL" id="PJE67324.1"/>
    </source>
</evidence>
<gene>
    <name evidence="2" type="ORF">COU95_03025</name>
</gene>
<sequence length="302" mass="35308">FLTYDLSLFSEPSIPTSINLMRGESLKAGSPLMGRIFYNKLFYLEKLISNFLVHFNPRFYFSSGDGNPLHGLTNFGPILFAFLPVTLASIWVMFKKKKDILIFLAVWFFLGIIPSVLVLPSPDQEKTIFVLPVLAIITSFGLVRMKRSLLIIFLTILTFNFSFVSYDALIKEPKRFQEERQVSYRNLSLYLKENFEKYEKIYLTDAYGADPGPALLYYLDYPAEKFLKNQKGSLVYRHFINQIDKVIINRQESWQPEEKALYVVTPKDREVVSDARYRQIEVIESEGKPVFMFFIWKEKNEE</sequence>
<proteinExistence type="predicted"/>
<dbReference type="Proteomes" id="UP000231474">
    <property type="component" value="Unassembled WGS sequence"/>
</dbReference>
<reference evidence="3" key="1">
    <citation type="submission" date="2017-09" db="EMBL/GenBank/DDBJ databases">
        <title>Depth-based differentiation of microbial function through sediment-hosted aquifers and enrichment of novel symbionts in the deep terrestrial subsurface.</title>
        <authorList>
            <person name="Probst A.J."/>
            <person name="Ladd B."/>
            <person name="Jarett J.K."/>
            <person name="Geller-Mcgrath D.E."/>
            <person name="Sieber C.M.K."/>
            <person name="Emerson J.B."/>
            <person name="Anantharaman K."/>
            <person name="Thomas B.C."/>
            <person name="Malmstrom R."/>
            <person name="Stieglmeier M."/>
            <person name="Klingl A."/>
            <person name="Woyke T."/>
            <person name="Ryan C.M."/>
            <person name="Banfield J.F."/>
        </authorList>
    </citation>
    <scope>NUCLEOTIDE SEQUENCE [LARGE SCALE GENOMIC DNA]</scope>
</reference>
<feature type="transmembrane region" description="Helical" evidence="1">
    <location>
        <begin position="101"/>
        <end position="121"/>
    </location>
</feature>
<protein>
    <recommendedName>
        <fullName evidence="4">Glycosyltransferase RgtA/B/C/D-like domain-containing protein</fullName>
    </recommendedName>
</protein>
<organism evidence="2 3">
    <name type="scientific">Candidatus Shapirobacteria bacterium CG10_big_fil_rev_8_21_14_0_10_40_9</name>
    <dbReference type="NCBI Taxonomy" id="1974888"/>
    <lineage>
        <taxon>Bacteria</taxon>
        <taxon>Candidatus Shapironibacteriota</taxon>
    </lineage>
</organism>
<comment type="caution">
    <text evidence="2">The sequence shown here is derived from an EMBL/GenBank/DDBJ whole genome shotgun (WGS) entry which is preliminary data.</text>
</comment>
<feature type="transmembrane region" description="Helical" evidence="1">
    <location>
        <begin position="75"/>
        <end position="94"/>
    </location>
</feature>
<feature type="transmembrane region" description="Helical" evidence="1">
    <location>
        <begin position="150"/>
        <end position="169"/>
    </location>
</feature>
<feature type="non-terminal residue" evidence="2">
    <location>
        <position position="1"/>
    </location>
</feature>
<keyword evidence="1" id="KW-0472">Membrane</keyword>
<accession>A0A2M8L306</accession>
<keyword evidence="1" id="KW-0812">Transmembrane</keyword>
<name>A0A2M8L306_9BACT</name>
<dbReference type="EMBL" id="PFEK01000060">
    <property type="protein sequence ID" value="PJE67324.1"/>
    <property type="molecule type" value="Genomic_DNA"/>
</dbReference>
<dbReference type="AlphaFoldDB" id="A0A2M8L306"/>
<evidence type="ECO:0000256" key="1">
    <source>
        <dbReference type="SAM" id="Phobius"/>
    </source>
</evidence>
<feature type="transmembrane region" description="Helical" evidence="1">
    <location>
        <begin position="127"/>
        <end position="143"/>
    </location>
</feature>
<evidence type="ECO:0008006" key="4">
    <source>
        <dbReference type="Google" id="ProtNLM"/>
    </source>
</evidence>